<dbReference type="Proteomes" id="UP001642484">
    <property type="component" value="Unassembled WGS sequence"/>
</dbReference>
<keyword evidence="2" id="KW-1185">Reference proteome</keyword>
<reference evidence="1 2" key="1">
    <citation type="submission" date="2024-02" db="EMBL/GenBank/DDBJ databases">
        <authorList>
            <person name="Chen Y."/>
            <person name="Shah S."/>
            <person name="Dougan E. K."/>
            <person name="Thang M."/>
            <person name="Chan C."/>
        </authorList>
    </citation>
    <scope>NUCLEOTIDE SEQUENCE [LARGE SCALE GENOMIC DNA]</scope>
</reference>
<name>A0ABP0HQ23_9DINO</name>
<gene>
    <name evidence="1" type="ORF">CCMP2556_LOCUS2808</name>
</gene>
<evidence type="ECO:0000313" key="2">
    <source>
        <dbReference type="Proteomes" id="UP001642484"/>
    </source>
</evidence>
<organism evidence="1 2">
    <name type="scientific">Durusdinium trenchii</name>
    <dbReference type="NCBI Taxonomy" id="1381693"/>
    <lineage>
        <taxon>Eukaryota</taxon>
        <taxon>Sar</taxon>
        <taxon>Alveolata</taxon>
        <taxon>Dinophyceae</taxon>
        <taxon>Suessiales</taxon>
        <taxon>Symbiodiniaceae</taxon>
        <taxon>Durusdinium</taxon>
    </lineage>
</organism>
<sequence>MDATSGLVLNSNRLSWLSFEPLPMFTAEIDPEDVVIAAATNLTISLRVLGTVSIPAFSSILLEIMAPVSYRFEDDCLDTTSQDPLPFVQSCTSIGRLAQVMGVLAEDFVWQPGTSFAVKLRMAQNGDLSSNNNNGWFAQLWASAANDTELNRTSERDEVLRVGPAIVIRDAAAALWQANSGAGRSKILRTDDRLLIIDTSWLVTKGMTVGPSDVAVLLADGTFGTTSALALHNAPADDRPRPVGRDLKELVYRTPFRGYSVEGARAAIGVGITYPRLELTSFVVGVQIALATALRLAAIRVASPPHFTFSCDQIEAGNTRLLAARSSSIPTCRVIVSPFESVLQIESPEAGGPFGYDAGMHWWFGGQLQVTSASGWTEERSSWEVELADDVGDFRLRLQPTLASKDTGGWLLAFDVLPTLTGRGETTFVDLRFSLRFFHPSDGSVPPEDIWNVFSQSIQLLIRAPQSVPFDRAEFPEGTCDVSGEDLLFPDDSYLGRPPTACTAVRVTRRWQALSERPASGAAPRMLLGNVRVAMVLARQCRPPMPPCADFFSLSLGEERPLFSRSSSLAEQLRVGSIGTLEATARRVTAKVFLLCTVYLFLS</sequence>
<dbReference type="EMBL" id="CAXAMN010001113">
    <property type="protein sequence ID" value="CAK8992321.1"/>
    <property type="molecule type" value="Genomic_DNA"/>
</dbReference>
<evidence type="ECO:0000313" key="1">
    <source>
        <dbReference type="EMBL" id="CAK8992321.1"/>
    </source>
</evidence>
<accession>A0ABP0HQ23</accession>
<comment type="caution">
    <text evidence="1">The sequence shown here is derived from an EMBL/GenBank/DDBJ whole genome shotgun (WGS) entry which is preliminary data.</text>
</comment>
<protein>
    <submittedName>
        <fullName evidence="1">Uncharacterized protein</fullName>
    </submittedName>
</protein>
<proteinExistence type="predicted"/>